<sequence>MYFKSDPPSISLFAPTGFPMVEKKDDLSNLVLTCLDRNEISIETNDIIAIAQKIVSKAEGRLMNLSDVKSTQKALRLAKQANKDPRLVELILQESNEILRVSDGVIIVEHRLGHVLANAGIDRSNIKSASQEEMVLLLPINPDQSAEKIRNDIKKKIGINVGVIITDSMGRAWRLGTIGHAIGSAGIKTIMDLRYKATDLFDRELQVTCIAWADQLAAAASLTMGETNEGTPVVIIKGIETPSEEGSAKDLIRSKEEDLFR</sequence>
<evidence type="ECO:0000256" key="3">
    <source>
        <dbReference type="ARBA" id="ARBA00022741"/>
    </source>
</evidence>
<dbReference type="EMBL" id="UINC01001093">
    <property type="protein sequence ID" value="SUZ70495.1"/>
    <property type="molecule type" value="Genomic_DNA"/>
</dbReference>
<dbReference type="GO" id="GO:0046872">
    <property type="term" value="F:metal ion binding"/>
    <property type="evidence" value="ECO:0007669"/>
    <property type="project" value="UniProtKB-KW"/>
</dbReference>
<protein>
    <recommendedName>
        <fullName evidence="8">Coenzyme F420:L-glutamate ligase-like domain-containing protein</fullName>
    </recommendedName>
</protein>
<dbReference type="NCBIfam" id="TIGR01916">
    <property type="entry name" value="F420_cofE"/>
    <property type="match status" value="1"/>
</dbReference>
<keyword evidence="6" id="KW-0342">GTP-binding</keyword>
<evidence type="ECO:0000256" key="5">
    <source>
        <dbReference type="ARBA" id="ARBA00022958"/>
    </source>
</evidence>
<evidence type="ECO:0000256" key="4">
    <source>
        <dbReference type="ARBA" id="ARBA00022842"/>
    </source>
</evidence>
<keyword evidence="5" id="KW-0630">Potassium</keyword>
<keyword evidence="7" id="KW-0464">Manganese</keyword>
<accession>A0A381PU01</accession>
<keyword evidence="4" id="KW-0460">Magnesium</keyword>
<feature type="domain" description="Coenzyme F420:L-glutamate ligase-like" evidence="8">
    <location>
        <begin position="18"/>
        <end position="238"/>
    </location>
</feature>
<gene>
    <name evidence="9" type="ORF">METZ01_LOCUS23349</name>
</gene>
<dbReference type="InterPro" id="IPR002847">
    <property type="entry name" value="F420-0_gamma-glut_ligase-dom"/>
</dbReference>
<evidence type="ECO:0000256" key="2">
    <source>
        <dbReference type="ARBA" id="ARBA00022723"/>
    </source>
</evidence>
<evidence type="ECO:0000256" key="6">
    <source>
        <dbReference type="ARBA" id="ARBA00023134"/>
    </source>
</evidence>
<evidence type="ECO:0000256" key="7">
    <source>
        <dbReference type="ARBA" id="ARBA00023211"/>
    </source>
</evidence>
<keyword evidence="1" id="KW-0436">Ligase</keyword>
<reference evidence="9" key="1">
    <citation type="submission" date="2018-05" db="EMBL/GenBank/DDBJ databases">
        <authorList>
            <person name="Lanie J.A."/>
            <person name="Ng W.-L."/>
            <person name="Kazmierczak K.M."/>
            <person name="Andrzejewski T.M."/>
            <person name="Davidsen T.M."/>
            <person name="Wayne K.J."/>
            <person name="Tettelin H."/>
            <person name="Glass J.I."/>
            <person name="Rusch D."/>
            <person name="Podicherti R."/>
            <person name="Tsui H.-C.T."/>
            <person name="Winkler M.E."/>
        </authorList>
    </citation>
    <scope>NUCLEOTIDE SEQUENCE</scope>
</reference>
<dbReference type="GO" id="GO:0052618">
    <property type="term" value="F:coenzyme F420-0:L-glutamate ligase activity"/>
    <property type="evidence" value="ECO:0007669"/>
    <property type="project" value="TreeGrafter"/>
</dbReference>
<dbReference type="InterPro" id="IPR008225">
    <property type="entry name" value="F420-0_g-glutamyl_ligase"/>
</dbReference>
<dbReference type="AlphaFoldDB" id="A0A381PU01"/>
<dbReference type="Gene3D" id="3.30.1330.100">
    <property type="entry name" value="CofE-like"/>
    <property type="match status" value="1"/>
</dbReference>
<name>A0A381PU01_9ZZZZ</name>
<dbReference type="PANTHER" id="PTHR47917">
    <property type="match status" value="1"/>
</dbReference>
<dbReference type="Gene3D" id="3.90.1660.10">
    <property type="entry name" value="CofE-like domain"/>
    <property type="match status" value="1"/>
</dbReference>
<keyword evidence="3" id="KW-0547">Nucleotide-binding</keyword>
<proteinExistence type="predicted"/>
<evidence type="ECO:0000313" key="9">
    <source>
        <dbReference type="EMBL" id="SUZ70495.1"/>
    </source>
</evidence>
<evidence type="ECO:0000256" key="1">
    <source>
        <dbReference type="ARBA" id="ARBA00022598"/>
    </source>
</evidence>
<keyword evidence="2" id="KW-0479">Metal-binding</keyword>
<dbReference type="GO" id="GO:0005525">
    <property type="term" value="F:GTP binding"/>
    <property type="evidence" value="ECO:0007669"/>
    <property type="project" value="UniProtKB-KW"/>
</dbReference>
<dbReference type="SUPFAM" id="SSF144010">
    <property type="entry name" value="CofE-like"/>
    <property type="match status" value="1"/>
</dbReference>
<dbReference type="Pfam" id="PF01996">
    <property type="entry name" value="F420_ligase"/>
    <property type="match status" value="1"/>
</dbReference>
<dbReference type="PANTHER" id="PTHR47917:SF1">
    <property type="entry name" value="COENZYME F420:L-GLUTAMATE LIGASE"/>
    <property type="match status" value="1"/>
</dbReference>
<evidence type="ECO:0000259" key="8">
    <source>
        <dbReference type="Pfam" id="PF01996"/>
    </source>
</evidence>
<organism evidence="9">
    <name type="scientific">marine metagenome</name>
    <dbReference type="NCBI Taxonomy" id="408172"/>
    <lineage>
        <taxon>unclassified sequences</taxon>
        <taxon>metagenomes</taxon>
        <taxon>ecological metagenomes</taxon>
    </lineage>
</organism>